<protein>
    <submittedName>
        <fullName evidence="2">Uncharacterized protein</fullName>
    </submittedName>
</protein>
<accession>A0A0F9E6M1</accession>
<keyword evidence="1" id="KW-0472">Membrane</keyword>
<reference evidence="2" key="1">
    <citation type="journal article" date="2015" name="Nature">
        <title>Complex archaea that bridge the gap between prokaryotes and eukaryotes.</title>
        <authorList>
            <person name="Spang A."/>
            <person name="Saw J.H."/>
            <person name="Jorgensen S.L."/>
            <person name="Zaremba-Niedzwiedzka K."/>
            <person name="Martijn J."/>
            <person name="Lind A.E."/>
            <person name="van Eijk R."/>
            <person name="Schleper C."/>
            <person name="Guy L."/>
            <person name="Ettema T.J."/>
        </authorList>
    </citation>
    <scope>NUCLEOTIDE SEQUENCE</scope>
</reference>
<keyword evidence="1" id="KW-0812">Transmembrane</keyword>
<evidence type="ECO:0000313" key="2">
    <source>
        <dbReference type="EMBL" id="KKL69678.1"/>
    </source>
</evidence>
<comment type="caution">
    <text evidence="2">The sequence shown here is derived from an EMBL/GenBank/DDBJ whole genome shotgun (WGS) entry which is preliminary data.</text>
</comment>
<dbReference type="AlphaFoldDB" id="A0A0F9E6M1"/>
<keyword evidence="1" id="KW-1133">Transmembrane helix</keyword>
<name>A0A0F9E6M1_9ZZZZ</name>
<gene>
    <name evidence="2" type="ORF">LCGC14_2112520</name>
</gene>
<sequence length="139" mass="16514">MCRVFFTHLNYSHCSRGNSVREQSYKYSFSFNKMKTNKRIEELERKLDFSQFQVRLFTLVSFALFLFFVFVIISLFDTEEQLQECREKIPGWTLKVKCNIQNSISGGEIIMISNFDFSSYNDYERMLDDVNKGSCEVIK</sequence>
<organism evidence="2">
    <name type="scientific">marine sediment metagenome</name>
    <dbReference type="NCBI Taxonomy" id="412755"/>
    <lineage>
        <taxon>unclassified sequences</taxon>
        <taxon>metagenomes</taxon>
        <taxon>ecological metagenomes</taxon>
    </lineage>
</organism>
<proteinExistence type="predicted"/>
<feature type="transmembrane region" description="Helical" evidence="1">
    <location>
        <begin position="54"/>
        <end position="76"/>
    </location>
</feature>
<dbReference type="EMBL" id="LAZR01026137">
    <property type="protein sequence ID" value="KKL69678.1"/>
    <property type="molecule type" value="Genomic_DNA"/>
</dbReference>
<evidence type="ECO:0000256" key="1">
    <source>
        <dbReference type="SAM" id="Phobius"/>
    </source>
</evidence>